<protein>
    <recommendedName>
        <fullName evidence="2">Photolyase/cryptochrome alpha/beta domain-containing protein</fullName>
    </recommendedName>
</protein>
<gene>
    <name evidence="3" type="ORF">F8388_000353</name>
</gene>
<dbReference type="SUPFAM" id="SSF52425">
    <property type="entry name" value="Cryptochrome/photolyase, N-terminal domain"/>
    <property type="match status" value="1"/>
</dbReference>
<dbReference type="PANTHER" id="PTHR47832">
    <property type="entry name" value="DNA PHOTOLYASE"/>
    <property type="match status" value="1"/>
</dbReference>
<reference evidence="3 4" key="1">
    <citation type="journal article" date="2020" name="bioRxiv">
        <title>Sequence and annotation of 42 cannabis genomes reveals extensive copy number variation in cannabinoid synthesis and pathogen resistance genes.</title>
        <authorList>
            <person name="Mckernan K.J."/>
            <person name="Helbert Y."/>
            <person name="Kane L.T."/>
            <person name="Ebling H."/>
            <person name="Zhang L."/>
            <person name="Liu B."/>
            <person name="Eaton Z."/>
            <person name="Mclaughlin S."/>
            <person name="Kingan S."/>
            <person name="Baybayan P."/>
            <person name="Concepcion G."/>
            <person name="Jordan M."/>
            <person name="Riva A."/>
            <person name="Barbazuk W."/>
            <person name="Harkins T."/>
        </authorList>
    </citation>
    <scope>NUCLEOTIDE SEQUENCE [LARGE SCALE GENOMIC DNA]</scope>
    <source>
        <strain evidence="4">cv. Jamaican Lion 4</strain>
        <tissue evidence="3">Leaf</tissue>
    </source>
</reference>
<comment type="caution">
    <text evidence="3">The sequence shown here is derived from an EMBL/GenBank/DDBJ whole genome shotgun (WGS) entry which is preliminary data.</text>
</comment>
<evidence type="ECO:0000313" key="3">
    <source>
        <dbReference type="EMBL" id="KAF4372137.1"/>
    </source>
</evidence>
<evidence type="ECO:0000259" key="2">
    <source>
        <dbReference type="PROSITE" id="PS51645"/>
    </source>
</evidence>
<evidence type="ECO:0000256" key="1">
    <source>
        <dbReference type="SAM" id="Phobius"/>
    </source>
</evidence>
<dbReference type="EMBL" id="JAATIP010000106">
    <property type="protein sequence ID" value="KAF4372137.1"/>
    <property type="molecule type" value="Genomic_DNA"/>
</dbReference>
<dbReference type="Pfam" id="PF00875">
    <property type="entry name" value="DNA_photolyase"/>
    <property type="match status" value="1"/>
</dbReference>
<dbReference type="PROSITE" id="PS51645">
    <property type="entry name" value="PHR_CRY_ALPHA_BETA"/>
    <property type="match status" value="1"/>
</dbReference>
<proteinExistence type="predicted"/>
<name>A0A7J6FNE1_CANSA</name>
<keyword evidence="1" id="KW-0812">Transmembrane</keyword>
<keyword evidence="1" id="KW-1133">Transmembrane helix</keyword>
<organism evidence="3 4">
    <name type="scientific">Cannabis sativa</name>
    <name type="common">Hemp</name>
    <name type="synonym">Marijuana</name>
    <dbReference type="NCBI Taxonomy" id="3483"/>
    <lineage>
        <taxon>Eukaryota</taxon>
        <taxon>Viridiplantae</taxon>
        <taxon>Streptophyta</taxon>
        <taxon>Embryophyta</taxon>
        <taxon>Tracheophyta</taxon>
        <taxon>Spermatophyta</taxon>
        <taxon>Magnoliopsida</taxon>
        <taxon>eudicotyledons</taxon>
        <taxon>Gunneridae</taxon>
        <taxon>Pentapetalae</taxon>
        <taxon>rosids</taxon>
        <taxon>fabids</taxon>
        <taxon>Rosales</taxon>
        <taxon>Cannabaceae</taxon>
        <taxon>Cannabis</taxon>
    </lineage>
</organism>
<feature type="domain" description="Photolyase/cryptochrome alpha/beta" evidence="2">
    <location>
        <begin position="98"/>
        <end position="225"/>
    </location>
</feature>
<dbReference type="InterPro" id="IPR014729">
    <property type="entry name" value="Rossmann-like_a/b/a_fold"/>
</dbReference>
<dbReference type="Proteomes" id="UP000525078">
    <property type="component" value="Unassembled WGS sequence"/>
</dbReference>
<sequence length="409" mass="46517">MALKILSSKSFNNGHTCSTHFLLHINRKQKLLILSVSINGTLHSLTTLFFLLLMANLFTLTSPHFPSLSFSPNTLRFSQSPFLLRAQSRSQIHGEKRGVAVLWFKHDLRIDDHPALVAASDHRDLVPLYVFDHRILSRFSDEMLEMVLLALEDLRNSCEKQRLGTAENVNATHVYAEEEVEHDLRKLMTIAKETLQALPPPEESPKFVLWRTPFYDIESLMDLPASYGDFIKRKFPVSSPLPQPELSPTTWELDWGSLPTLNELMEFIDENSCKLRKSWTSIKDKSAESILMKESMNTGESNRISAQRFQQKRVVNSVFVTQGGSAVGGGTNTVILEGTARDDWQEVHERVRYTESREGASSLNSLDLPFPLVLYLEGECIMKLSSMRKNEMLDSFPPSDIQQSLLLQH</sequence>
<dbReference type="Gene3D" id="3.40.50.620">
    <property type="entry name" value="HUPs"/>
    <property type="match status" value="1"/>
</dbReference>
<evidence type="ECO:0000313" key="4">
    <source>
        <dbReference type="Proteomes" id="UP000525078"/>
    </source>
</evidence>
<keyword evidence="1" id="KW-0472">Membrane</keyword>
<dbReference type="AlphaFoldDB" id="A0A7J6FNE1"/>
<accession>A0A7J6FNE1</accession>
<feature type="transmembrane region" description="Helical" evidence="1">
    <location>
        <begin position="31"/>
        <end position="58"/>
    </location>
</feature>
<dbReference type="InterPro" id="IPR036155">
    <property type="entry name" value="Crypto/Photolyase_N_sf"/>
</dbReference>
<dbReference type="InterPro" id="IPR006050">
    <property type="entry name" value="DNA_photolyase_N"/>
</dbReference>
<dbReference type="PANTHER" id="PTHR47832:SF1">
    <property type="entry name" value="DNA PHOTOLYASE"/>
    <property type="match status" value="1"/>
</dbReference>